<accession>A0A0G1VGN8</accession>
<dbReference type="EMBL" id="LCOK01000003">
    <property type="protein sequence ID" value="KKU77358.1"/>
    <property type="molecule type" value="Genomic_DNA"/>
</dbReference>
<sequence length="37" mass="4137">MVTVFSKAKPIVADVPTLMGVNTPRTYLVIFQNDKEL</sequence>
<gene>
    <name evidence="1" type="ORF">UY02_C0003G0023</name>
</gene>
<protein>
    <submittedName>
        <fullName evidence="1">Uncharacterized protein</fullName>
    </submittedName>
</protein>
<evidence type="ECO:0000313" key="1">
    <source>
        <dbReference type="EMBL" id="KKU77358.1"/>
    </source>
</evidence>
<comment type="caution">
    <text evidence="1">The sequence shown here is derived from an EMBL/GenBank/DDBJ whole genome shotgun (WGS) entry which is preliminary data.</text>
</comment>
<dbReference type="Proteomes" id="UP000034682">
    <property type="component" value="Unassembled WGS sequence"/>
</dbReference>
<evidence type="ECO:0000313" key="2">
    <source>
        <dbReference type="Proteomes" id="UP000034682"/>
    </source>
</evidence>
<proteinExistence type="predicted"/>
<dbReference type="AlphaFoldDB" id="A0A0G1VGN8"/>
<reference evidence="1 2" key="1">
    <citation type="journal article" date="2015" name="Nature">
        <title>rRNA introns, odd ribosomes, and small enigmatic genomes across a large radiation of phyla.</title>
        <authorList>
            <person name="Brown C.T."/>
            <person name="Hug L.A."/>
            <person name="Thomas B.C."/>
            <person name="Sharon I."/>
            <person name="Castelle C.J."/>
            <person name="Singh A."/>
            <person name="Wilkins M.J."/>
            <person name="Williams K.H."/>
            <person name="Banfield J.F."/>
        </authorList>
    </citation>
    <scope>NUCLEOTIDE SEQUENCE [LARGE SCALE GENOMIC DNA]</scope>
</reference>
<organism evidence="1 2">
    <name type="scientific">Candidatus Giovannonibacteria bacterium GW2011_GWB1_47_6b</name>
    <dbReference type="NCBI Taxonomy" id="1618655"/>
    <lineage>
        <taxon>Bacteria</taxon>
        <taxon>Candidatus Giovannoniibacteriota</taxon>
    </lineage>
</organism>
<name>A0A0G1VGN8_9BACT</name>
<feature type="non-terminal residue" evidence="1">
    <location>
        <position position="37"/>
    </location>
</feature>